<dbReference type="Pfam" id="PF13581">
    <property type="entry name" value="HATPase_c_2"/>
    <property type="match status" value="1"/>
</dbReference>
<name>A0AAW3ZNK4_9GAMM</name>
<evidence type="ECO:0000256" key="2">
    <source>
        <dbReference type="PROSITE-ProRule" id="PRU00169"/>
    </source>
</evidence>
<dbReference type="PROSITE" id="PS50110">
    <property type="entry name" value="RESPONSE_REGULATORY"/>
    <property type="match status" value="1"/>
</dbReference>
<dbReference type="Gene3D" id="3.30.565.10">
    <property type="entry name" value="Histidine kinase-like ATPase, C-terminal domain"/>
    <property type="match status" value="1"/>
</dbReference>
<dbReference type="CDD" id="cd16936">
    <property type="entry name" value="HATPase_RsbW-like"/>
    <property type="match status" value="1"/>
</dbReference>
<dbReference type="InterPro" id="IPR050595">
    <property type="entry name" value="Bact_response_regulator"/>
</dbReference>
<evidence type="ECO:0000313" key="4">
    <source>
        <dbReference type="EMBL" id="MBD8526214.1"/>
    </source>
</evidence>
<dbReference type="PANTHER" id="PTHR44591">
    <property type="entry name" value="STRESS RESPONSE REGULATOR PROTEIN 1"/>
    <property type="match status" value="1"/>
</dbReference>
<evidence type="ECO:0000256" key="1">
    <source>
        <dbReference type="ARBA" id="ARBA00022553"/>
    </source>
</evidence>
<feature type="domain" description="Response regulatory" evidence="3">
    <location>
        <begin position="16"/>
        <end position="133"/>
    </location>
</feature>
<comment type="caution">
    <text evidence="4">The sequence shown here is derived from an EMBL/GenBank/DDBJ whole genome shotgun (WGS) entry which is preliminary data.</text>
</comment>
<dbReference type="InterPro" id="IPR011006">
    <property type="entry name" value="CheY-like_superfamily"/>
</dbReference>
<feature type="modified residue" description="4-aspartylphosphate" evidence="2">
    <location>
        <position position="66"/>
    </location>
</feature>
<dbReference type="InterPro" id="IPR001789">
    <property type="entry name" value="Sig_transdc_resp-reg_receiver"/>
</dbReference>
<protein>
    <submittedName>
        <fullName evidence="4">Response regulator</fullName>
    </submittedName>
</protein>
<accession>A0AAW3ZNK4</accession>
<evidence type="ECO:0000259" key="3">
    <source>
        <dbReference type="PROSITE" id="PS50110"/>
    </source>
</evidence>
<dbReference type="InterPro" id="IPR036890">
    <property type="entry name" value="HATPase_C_sf"/>
</dbReference>
<sequence length="311" mass="34835">MNAIHTLVPPSESPARLLLVDDETDNLDLLERMFARQPVELWRALNGEQALLQLDSDLCFDAVLLDRMMPGLDGLEVLRRLKADPRHTHLPIILQTAAGNAKQVIEGLEAGAYYYLVKPFERAQLFPIVRGAVESYRHLRELDQALSGVNPLGLIEQGRFRLRTPAEANELVRWLARAGGDPGPVAFGLQALISNAIEHGNLEIGYQAKRKALIEGAWPALLASRLDDPRYRQRSVLVELERNAGQVCYRISDEGSGFDYQQYLRPRGERLIDPNGRGILVARDLSFDSLHYNEAGNQVEARVDVGGWEEL</sequence>
<dbReference type="SMART" id="SM00448">
    <property type="entry name" value="REC"/>
    <property type="match status" value="1"/>
</dbReference>
<dbReference type="GO" id="GO:0000160">
    <property type="term" value="P:phosphorelay signal transduction system"/>
    <property type="evidence" value="ECO:0007669"/>
    <property type="project" value="InterPro"/>
</dbReference>
<dbReference type="RefSeq" id="WP_192029633.1">
    <property type="nucleotide sequence ID" value="NZ_JACYTR010000018.1"/>
</dbReference>
<dbReference type="EMBL" id="JACYTR010000018">
    <property type="protein sequence ID" value="MBD8526214.1"/>
    <property type="molecule type" value="Genomic_DNA"/>
</dbReference>
<dbReference type="PANTHER" id="PTHR44591:SF3">
    <property type="entry name" value="RESPONSE REGULATORY DOMAIN-CONTAINING PROTEIN"/>
    <property type="match status" value="1"/>
</dbReference>
<reference evidence="4 5" key="1">
    <citation type="submission" date="2020-09" db="EMBL/GenBank/DDBJ databases">
        <title>Pseudoxanthomonas sp. CAU 1598 isolated from sand of Yaerae Beach.</title>
        <authorList>
            <person name="Kim W."/>
        </authorList>
    </citation>
    <scope>NUCLEOTIDE SEQUENCE [LARGE SCALE GENOMIC DNA]</scope>
    <source>
        <strain evidence="4 5">CAU 1598</strain>
    </source>
</reference>
<keyword evidence="1 2" id="KW-0597">Phosphoprotein</keyword>
<dbReference type="AlphaFoldDB" id="A0AAW3ZNK4"/>
<gene>
    <name evidence="4" type="ORF">IFO71_10740</name>
</gene>
<dbReference type="Gene3D" id="3.40.50.2300">
    <property type="match status" value="1"/>
</dbReference>
<dbReference type="InterPro" id="IPR003594">
    <property type="entry name" value="HATPase_dom"/>
</dbReference>
<dbReference type="SUPFAM" id="SSF55874">
    <property type="entry name" value="ATPase domain of HSP90 chaperone/DNA topoisomerase II/histidine kinase"/>
    <property type="match status" value="1"/>
</dbReference>
<keyword evidence="5" id="KW-1185">Reference proteome</keyword>
<organism evidence="4 5">
    <name type="scientific">Pseudomarimonas arenosa</name>
    <dbReference type="NCBI Taxonomy" id="2774145"/>
    <lineage>
        <taxon>Bacteria</taxon>
        <taxon>Pseudomonadati</taxon>
        <taxon>Pseudomonadota</taxon>
        <taxon>Gammaproteobacteria</taxon>
        <taxon>Lysobacterales</taxon>
        <taxon>Lysobacteraceae</taxon>
        <taxon>Pseudomarimonas</taxon>
    </lineage>
</organism>
<proteinExistence type="predicted"/>
<evidence type="ECO:0000313" key="5">
    <source>
        <dbReference type="Proteomes" id="UP000613768"/>
    </source>
</evidence>
<dbReference type="SUPFAM" id="SSF52172">
    <property type="entry name" value="CheY-like"/>
    <property type="match status" value="1"/>
</dbReference>
<dbReference type="Proteomes" id="UP000613768">
    <property type="component" value="Unassembled WGS sequence"/>
</dbReference>
<dbReference type="Pfam" id="PF00072">
    <property type="entry name" value="Response_reg"/>
    <property type="match status" value="1"/>
</dbReference>